<dbReference type="InterPro" id="IPR046219">
    <property type="entry name" value="DUF6252"/>
</dbReference>
<dbReference type="RefSeq" id="WP_387964353.1">
    <property type="nucleotide sequence ID" value="NZ_JBHSGP010000014.1"/>
</dbReference>
<organism evidence="2 3">
    <name type="scientific">Geojedonia litorea</name>
    <dbReference type="NCBI Taxonomy" id="1268269"/>
    <lineage>
        <taxon>Bacteria</taxon>
        <taxon>Pseudomonadati</taxon>
        <taxon>Bacteroidota</taxon>
        <taxon>Flavobacteriia</taxon>
        <taxon>Flavobacteriales</taxon>
        <taxon>Flavobacteriaceae</taxon>
        <taxon>Geojedonia</taxon>
    </lineage>
</organism>
<sequence length="165" mass="18167">MKRVFKICLLAFLTLFNCSDDIQFNMPAIQGNKDGELWRAVYQAADIDFGGLVIEGGNNIETLLFVTVNDNRGTYVFGPGTGNEARFTDANGVVYSTKNEPDPSFSIYPSDGQIVIQSFDNNATPKTLNGTFWFNAYTADGLKRINFNEGQLYKVPLVGGLDANN</sequence>
<evidence type="ECO:0000313" key="2">
    <source>
        <dbReference type="EMBL" id="MFC4723189.1"/>
    </source>
</evidence>
<gene>
    <name evidence="2" type="ORF">ACFO5O_12705</name>
</gene>
<feature type="chain" id="PRO_5045377681" evidence="1">
    <location>
        <begin position="20"/>
        <end position="165"/>
    </location>
</feature>
<reference evidence="3" key="1">
    <citation type="journal article" date="2019" name="Int. J. Syst. Evol. Microbiol.">
        <title>The Global Catalogue of Microorganisms (GCM) 10K type strain sequencing project: providing services to taxonomists for standard genome sequencing and annotation.</title>
        <authorList>
            <consortium name="The Broad Institute Genomics Platform"/>
            <consortium name="The Broad Institute Genome Sequencing Center for Infectious Disease"/>
            <person name="Wu L."/>
            <person name="Ma J."/>
        </authorList>
    </citation>
    <scope>NUCLEOTIDE SEQUENCE [LARGE SCALE GENOMIC DNA]</scope>
    <source>
        <strain evidence="3">CCUG 63682</strain>
    </source>
</reference>
<evidence type="ECO:0000256" key="1">
    <source>
        <dbReference type="SAM" id="SignalP"/>
    </source>
</evidence>
<proteinExistence type="predicted"/>
<keyword evidence="3" id="KW-1185">Reference proteome</keyword>
<comment type="caution">
    <text evidence="2">The sequence shown here is derived from an EMBL/GenBank/DDBJ whole genome shotgun (WGS) entry which is preliminary data.</text>
</comment>
<feature type="signal peptide" evidence="1">
    <location>
        <begin position="1"/>
        <end position="19"/>
    </location>
</feature>
<name>A0ABV9N6T4_9FLAO</name>
<dbReference type="Pfam" id="PF19765">
    <property type="entry name" value="DUF6252"/>
    <property type="match status" value="1"/>
</dbReference>
<evidence type="ECO:0000313" key="3">
    <source>
        <dbReference type="Proteomes" id="UP001595953"/>
    </source>
</evidence>
<keyword evidence="1" id="KW-0732">Signal</keyword>
<protein>
    <submittedName>
        <fullName evidence="2">DUF6252 family protein</fullName>
    </submittedName>
</protein>
<dbReference type="Proteomes" id="UP001595953">
    <property type="component" value="Unassembled WGS sequence"/>
</dbReference>
<accession>A0ABV9N6T4</accession>
<dbReference type="EMBL" id="JBHSGP010000014">
    <property type="protein sequence ID" value="MFC4723189.1"/>
    <property type="molecule type" value="Genomic_DNA"/>
</dbReference>